<dbReference type="AlphaFoldDB" id="A0A2N5VE54"/>
<evidence type="ECO:0000256" key="1">
    <source>
        <dbReference type="SAM" id="MobiDB-lite"/>
    </source>
</evidence>
<protein>
    <submittedName>
        <fullName evidence="2">Uncharacterized protein</fullName>
    </submittedName>
</protein>
<accession>A0A2N5VE54</accession>
<evidence type="ECO:0000313" key="2">
    <source>
        <dbReference type="EMBL" id="PLW48278.1"/>
    </source>
</evidence>
<feature type="region of interest" description="Disordered" evidence="1">
    <location>
        <begin position="37"/>
        <end position="108"/>
    </location>
</feature>
<reference evidence="2 3" key="1">
    <citation type="submission" date="2017-11" db="EMBL/GenBank/DDBJ databases">
        <title>De novo assembly and phasing of dikaryotic genomes from two isolates of Puccinia coronata f. sp. avenae, the causal agent of oat crown rust.</title>
        <authorList>
            <person name="Miller M.E."/>
            <person name="Zhang Y."/>
            <person name="Omidvar V."/>
            <person name="Sperschneider J."/>
            <person name="Schwessinger B."/>
            <person name="Raley C."/>
            <person name="Palmer J.M."/>
            <person name="Garnica D."/>
            <person name="Upadhyaya N."/>
            <person name="Rathjen J."/>
            <person name="Taylor J.M."/>
            <person name="Park R.F."/>
            <person name="Dodds P.N."/>
            <person name="Hirsch C.D."/>
            <person name="Kianian S.F."/>
            <person name="Figueroa M."/>
        </authorList>
    </citation>
    <scope>NUCLEOTIDE SEQUENCE [LARGE SCALE GENOMIC DNA]</scope>
    <source>
        <strain evidence="2">12NC29</strain>
    </source>
</reference>
<dbReference type="EMBL" id="PGCJ01000104">
    <property type="protein sequence ID" value="PLW48278.1"/>
    <property type="molecule type" value="Genomic_DNA"/>
</dbReference>
<keyword evidence="3" id="KW-1185">Reference proteome</keyword>
<feature type="compositionally biased region" description="Acidic residues" evidence="1">
    <location>
        <begin position="44"/>
        <end position="61"/>
    </location>
</feature>
<sequence length="245" mass="28069">MDAPQINPATKKEIRQYADLVIYRFQMLNKKYDSNYREGALDSDTSDFDPDTSDSDPDTSESDGFNPTQDELPQDEADPAAEVPSNLENHSEGLYDPEDYPPQGQLTKTGAWDQLNSTLLPLLTDLITNMHVCLDPARLLKDPAVNLSLVLELQPRLDHTLHQIKHAINILCPKRESDSWRRELHPQKFKSSRLLPLKVALKENLWGLTSSLIREFCRDIKALGLSYPYFRSRYDSGDWRWKPAT</sequence>
<name>A0A2N5VE54_9BASI</name>
<organism evidence="2 3">
    <name type="scientific">Puccinia coronata f. sp. avenae</name>
    <dbReference type="NCBI Taxonomy" id="200324"/>
    <lineage>
        <taxon>Eukaryota</taxon>
        <taxon>Fungi</taxon>
        <taxon>Dikarya</taxon>
        <taxon>Basidiomycota</taxon>
        <taxon>Pucciniomycotina</taxon>
        <taxon>Pucciniomycetes</taxon>
        <taxon>Pucciniales</taxon>
        <taxon>Pucciniaceae</taxon>
        <taxon>Puccinia</taxon>
    </lineage>
</organism>
<comment type="caution">
    <text evidence="2">The sequence shown here is derived from an EMBL/GenBank/DDBJ whole genome shotgun (WGS) entry which is preliminary data.</text>
</comment>
<dbReference type="PANTHER" id="PTHR33069">
    <property type="entry name" value="CHROMOSOME 7, WHOLE GENOME SHOTGUN SEQUENCE-RELATED"/>
    <property type="match status" value="1"/>
</dbReference>
<dbReference type="PANTHER" id="PTHR33069:SF3">
    <property type="entry name" value="DYNEIN HEAVY CHAIN TAIL DOMAIN-CONTAINING PROTEIN"/>
    <property type="match status" value="1"/>
</dbReference>
<gene>
    <name evidence="2" type="ORF">PCANC_12887</name>
</gene>
<evidence type="ECO:0000313" key="3">
    <source>
        <dbReference type="Proteomes" id="UP000235388"/>
    </source>
</evidence>
<dbReference type="Proteomes" id="UP000235388">
    <property type="component" value="Unassembled WGS sequence"/>
</dbReference>
<proteinExistence type="predicted"/>